<dbReference type="SUPFAM" id="SSF54184">
    <property type="entry name" value="Penicillin-binding protein 2x (pbp-2x), c-terminal domain"/>
    <property type="match status" value="1"/>
</dbReference>
<comment type="caution">
    <text evidence="2">The sequence shown here is derived from an EMBL/GenBank/DDBJ whole genome shotgun (WGS) entry which is preliminary data.</text>
</comment>
<protein>
    <recommendedName>
        <fullName evidence="1">PASTA domain-containing protein</fullName>
    </recommendedName>
</protein>
<name>A0A645HYR0_9ZZZZ</name>
<dbReference type="EMBL" id="VSSQ01096837">
    <property type="protein sequence ID" value="MPN40433.1"/>
    <property type="molecule type" value="Genomic_DNA"/>
</dbReference>
<dbReference type="Gene3D" id="3.30.10.20">
    <property type="match status" value="1"/>
</dbReference>
<feature type="domain" description="PASTA" evidence="1">
    <location>
        <begin position="34"/>
        <end position="99"/>
    </location>
</feature>
<proteinExistence type="predicted"/>
<dbReference type="Pfam" id="PF03793">
    <property type="entry name" value="PASTA"/>
    <property type="match status" value="1"/>
</dbReference>
<gene>
    <name evidence="2" type="ORF">SDC9_187970</name>
</gene>
<organism evidence="2">
    <name type="scientific">bioreactor metagenome</name>
    <dbReference type="NCBI Taxonomy" id="1076179"/>
    <lineage>
        <taxon>unclassified sequences</taxon>
        <taxon>metagenomes</taxon>
        <taxon>ecological metagenomes</taxon>
    </lineage>
</organism>
<evidence type="ECO:0000313" key="2">
    <source>
        <dbReference type="EMBL" id="MPN40433.1"/>
    </source>
</evidence>
<dbReference type="AlphaFoldDB" id="A0A645HYR0"/>
<evidence type="ECO:0000259" key="1">
    <source>
        <dbReference type="SMART" id="SM00740"/>
    </source>
</evidence>
<reference evidence="2" key="1">
    <citation type="submission" date="2019-08" db="EMBL/GenBank/DDBJ databases">
        <authorList>
            <person name="Kucharzyk K."/>
            <person name="Murdoch R.W."/>
            <person name="Higgins S."/>
            <person name="Loffler F."/>
        </authorList>
    </citation>
    <scope>NUCLEOTIDE SEQUENCE</scope>
</reference>
<dbReference type="SMART" id="SM00740">
    <property type="entry name" value="PASTA"/>
    <property type="match status" value="1"/>
</dbReference>
<dbReference type="InterPro" id="IPR005543">
    <property type="entry name" value="PASTA_dom"/>
</dbReference>
<sequence length="101" mass="10324">MVGEGTTVTRQLPAAGEVCPKGSTVILYTNQEPQSGSIAVPNVLGMSAQQANRTLLNAGLNIRIAGDNVENAQSMAISQEPSPEAMVQEGAVVTVTFAAPG</sequence>
<accession>A0A645HYR0</accession>